<evidence type="ECO:0000313" key="3">
    <source>
        <dbReference type="EMBL" id="SEJ35775.1"/>
    </source>
</evidence>
<sequence length="142" mass="13754">MTRRSLAVTPATAISVVLATMALAACGPGDNASSSAPQQSAPNLTANAANAANAADTAAYANAGNAGNATNAASDTLAAAPAVYASDPVQSVQASLAADSEQIAPVMSYAPGDEPPQTNSAINADANSSTGNESRSTVTTSQ</sequence>
<evidence type="ECO:0000313" key="4">
    <source>
        <dbReference type="Proteomes" id="UP000183529"/>
    </source>
</evidence>
<gene>
    <name evidence="3" type="ORF">SAMN05216550_104140</name>
</gene>
<dbReference type="RefSeq" id="WP_065060629.1">
    <property type="nucleotide sequence ID" value="NZ_CADFGN010000007.1"/>
</dbReference>
<feature type="compositionally biased region" description="Polar residues" evidence="1">
    <location>
        <begin position="116"/>
        <end position="142"/>
    </location>
</feature>
<feature type="signal peptide" evidence="2">
    <location>
        <begin position="1"/>
        <end position="24"/>
    </location>
</feature>
<dbReference type="Proteomes" id="UP000183529">
    <property type="component" value="Unassembled WGS sequence"/>
</dbReference>
<dbReference type="AlphaFoldDB" id="A0AAQ1GDM5"/>
<protein>
    <recommendedName>
        <fullName evidence="5">Lipoprotein</fullName>
    </recommendedName>
</protein>
<dbReference type="PROSITE" id="PS51257">
    <property type="entry name" value="PROKAR_LIPOPROTEIN"/>
    <property type="match status" value="1"/>
</dbReference>
<keyword evidence="2" id="KW-0732">Signal</keyword>
<organism evidence="3 4">
    <name type="scientific">Paraburkholderia tropica</name>
    <dbReference type="NCBI Taxonomy" id="92647"/>
    <lineage>
        <taxon>Bacteria</taxon>
        <taxon>Pseudomonadati</taxon>
        <taxon>Pseudomonadota</taxon>
        <taxon>Betaproteobacteria</taxon>
        <taxon>Burkholderiales</taxon>
        <taxon>Burkholderiaceae</taxon>
        <taxon>Paraburkholderia</taxon>
    </lineage>
</organism>
<name>A0AAQ1GDM5_9BURK</name>
<accession>A0AAQ1GDM5</accession>
<proteinExistence type="predicted"/>
<evidence type="ECO:0000256" key="1">
    <source>
        <dbReference type="SAM" id="MobiDB-lite"/>
    </source>
</evidence>
<evidence type="ECO:0000256" key="2">
    <source>
        <dbReference type="SAM" id="SignalP"/>
    </source>
</evidence>
<comment type="caution">
    <text evidence="3">The sequence shown here is derived from an EMBL/GenBank/DDBJ whole genome shotgun (WGS) entry which is preliminary data.</text>
</comment>
<feature type="region of interest" description="Disordered" evidence="1">
    <location>
        <begin position="105"/>
        <end position="142"/>
    </location>
</feature>
<reference evidence="3 4" key="1">
    <citation type="submission" date="2016-10" db="EMBL/GenBank/DDBJ databases">
        <authorList>
            <person name="Varghese N."/>
            <person name="Submissions S."/>
        </authorList>
    </citation>
    <scope>NUCLEOTIDE SEQUENCE [LARGE SCALE GENOMIC DNA]</scope>
    <source>
        <strain evidence="3 4">LMG 22274</strain>
    </source>
</reference>
<feature type="chain" id="PRO_5042841503" description="Lipoprotein" evidence="2">
    <location>
        <begin position="25"/>
        <end position="142"/>
    </location>
</feature>
<dbReference type="EMBL" id="FNZM01000004">
    <property type="protein sequence ID" value="SEJ35775.1"/>
    <property type="molecule type" value="Genomic_DNA"/>
</dbReference>
<evidence type="ECO:0008006" key="5">
    <source>
        <dbReference type="Google" id="ProtNLM"/>
    </source>
</evidence>